<evidence type="ECO:0000313" key="3">
    <source>
        <dbReference type="Proteomes" id="UP000195918"/>
    </source>
</evidence>
<dbReference type="InterPro" id="IPR036928">
    <property type="entry name" value="AS_sf"/>
</dbReference>
<dbReference type="Gene3D" id="3.90.1300.10">
    <property type="entry name" value="Amidase signature (AS) domain"/>
    <property type="match status" value="1"/>
</dbReference>
<dbReference type="InterPro" id="IPR023631">
    <property type="entry name" value="Amidase_dom"/>
</dbReference>
<dbReference type="Proteomes" id="UP000195918">
    <property type="component" value="Unassembled WGS sequence"/>
</dbReference>
<proteinExistence type="predicted"/>
<gene>
    <name evidence="2" type="ORF">FM121_03170</name>
</gene>
<evidence type="ECO:0000313" key="2">
    <source>
        <dbReference type="EMBL" id="SLM85071.1"/>
    </source>
</evidence>
<protein>
    <recommendedName>
        <fullName evidence="1">Amidase domain-containing protein</fullName>
    </recommendedName>
</protein>
<dbReference type="EMBL" id="FWFD01000007">
    <property type="protein sequence ID" value="SLM85071.1"/>
    <property type="molecule type" value="Genomic_DNA"/>
</dbReference>
<name>A0A1X6WL60_9ENTE</name>
<reference evidence="3" key="1">
    <citation type="submission" date="2017-02" db="EMBL/GenBank/DDBJ databases">
        <authorList>
            <person name="Dridi B."/>
        </authorList>
    </citation>
    <scope>NUCLEOTIDE SEQUENCE [LARGE SCALE GENOMIC DNA]</scope>
    <source>
        <strain evidence="3">bH819</strain>
    </source>
</reference>
<keyword evidence="3" id="KW-1185">Reference proteome</keyword>
<dbReference type="SUPFAM" id="SSF75304">
    <property type="entry name" value="Amidase signature (AS) enzymes"/>
    <property type="match status" value="1"/>
</dbReference>
<dbReference type="Pfam" id="PF01425">
    <property type="entry name" value="Amidase"/>
    <property type="match status" value="1"/>
</dbReference>
<feature type="domain" description="Amidase" evidence="1">
    <location>
        <begin position="92"/>
        <end position="176"/>
    </location>
</feature>
<accession>A0A1X6WL60</accession>
<sequence length="342" mass="37441">MINNRVQNYAKKTFLAMDNRHKSVKKVFPNCIDNISEKTGFFMGTKEVSTISGEFISELETLGYQHHTVDKASHSGRAIDLDLINPLTGGYMTGSSSGTALNVFLGINDLGIGTDGGGSVLAPAISLNLYGLIHPQLGKSELNQVSQKVSTDGIAFTPSLGLITRELSHIEAVMQHFFLVSEENDDIITIILDETIDAEKEIITHQKIEITKKNLEGKNIKSREELILDLNQLLNQADIVISKEGPVDFSGFGDTIFGHFTDATKENQNAANKGFIRVANMVGAISLVIPTGNLSEGYVLMAKNAPTAIYNLFTTAKCLIKEEDALVDNYFRDLSKYFDMGI</sequence>
<dbReference type="OrthoDB" id="3194737at2"/>
<organism evidence="2 3">
    <name type="scientific">Vagococcus fluvialis bH819</name>
    <dbReference type="NCBI Taxonomy" id="1255619"/>
    <lineage>
        <taxon>Bacteria</taxon>
        <taxon>Bacillati</taxon>
        <taxon>Bacillota</taxon>
        <taxon>Bacilli</taxon>
        <taxon>Lactobacillales</taxon>
        <taxon>Enterococcaceae</taxon>
        <taxon>Vagococcus</taxon>
    </lineage>
</organism>
<dbReference type="AlphaFoldDB" id="A0A1X6WL60"/>
<evidence type="ECO:0000259" key="1">
    <source>
        <dbReference type="Pfam" id="PF01425"/>
    </source>
</evidence>
<dbReference type="RefSeq" id="WP_086950711.1">
    <property type="nucleotide sequence ID" value="NZ_FWFD01000007.1"/>
</dbReference>